<reference evidence="1 2" key="1">
    <citation type="submission" date="2017-11" db="EMBL/GenBank/DDBJ databases">
        <title>Taxonomic description and genome sequences of Spirosoma HA7 sp. nov., isolated from pollen microhabitat of Corylus avellana.</title>
        <authorList>
            <person name="Ambika Manirajan B."/>
            <person name="Suarez C."/>
            <person name="Ratering S."/>
            <person name="Geissler-Plaum R."/>
            <person name="Cardinale M."/>
            <person name="Sylvia S."/>
        </authorList>
    </citation>
    <scope>NUCLEOTIDE SEQUENCE [LARGE SCALE GENOMIC DNA]</scope>
    <source>
        <strain evidence="1 2">HA7</strain>
    </source>
</reference>
<dbReference type="Proteomes" id="UP000232883">
    <property type="component" value="Chromosome"/>
</dbReference>
<dbReference type="OrthoDB" id="793060at2"/>
<accession>A0A2K8ZBJ2</accession>
<dbReference type="KEGG" id="spir:CWM47_10215"/>
<protein>
    <submittedName>
        <fullName evidence="1">Uncharacterized protein</fullName>
    </submittedName>
</protein>
<evidence type="ECO:0000313" key="2">
    <source>
        <dbReference type="Proteomes" id="UP000232883"/>
    </source>
</evidence>
<proteinExistence type="predicted"/>
<organism evidence="1 2">
    <name type="scientific">Spirosoma pollinicola</name>
    <dbReference type="NCBI Taxonomy" id="2057025"/>
    <lineage>
        <taxon>Bacteria</taxon>
        <taxon>Pseudomonadati</taxon>
        <taxon>Bacteroidota</taxon>
        <taxon>Cytophagia</taxon>
        <taxon>Cytophagales</taxon>
        <taxon>Cytophagaceae</taxon>
        <taxon>Spirosoma</taxon>
    </lineage>
</organism>
<keyword evidence="2" id="KW-1185">Reference proteome</keyword>
<gene>
    <name evidence="1" type="ORF">CWM47_10215</name>
</gene>
<sequence length="163" mass="18566">MSILIPLLALLATFFQLHLQRLHNEKSLKPLGQVTLSDHSNIIGVYLYNNGLGPLIIDQLIFIKGNAIHASIKNCLDLDARSYMHIAMDDLAERVVLPNSHLAIFEKNFGDQANEIDLNHVKEQLSRITLKVSCRDIYNNRIIYERNLKWFSRYTCTSASKSG</sequence>
<dbReference type="AlphaFoldDB" id="A0A2K8ZBJ2"/>
<evidence type="ECO:0000313" key="1">
    <source>
        <dbReference type="EMBL" id="AUD07251.1"/>
    </source>
</evidence>
<dbReference type="EMBL" id="CP025096">
    <property type="protein sequence ID" value="AUD07251.1"/>
    <property type="molecule type" value="Genomic_DNA"/>
</dbReference>
<name>A0A2K8ZBJ2_9BACT</name>